<feature type="compositionally biased region" description="Low complexity" evidence="1">
    <location>
        <begin position="38"/>
        <end position="49"/>
    </location>
</feature>
<accession>A0AAD9Z9N4</accession>
<gene>
    <name evidence="2" type="ORF">OEA41_006914</name>
</gene>
<dbReference type="Proteomes" id="UP001276659">
    <property type="component" value="Unassembled WGS sequence"/>
</dbReference>
<evidence type="ECO:0000313" key="3">
    <source>
        <dbReference type="Proteomes" id="UP001276659"/>
    </source>
</evidence>
<reference evidence="2" key="1">
    <citation type="submission" date="2022-11" db="EMBL/GenBank/DDBJ databases">
        <title>Chromosomal genome sequence assembly and mating type (MAT) locus characterization of the leprose asexual lichenized fungus Lepraria neglecta (Nyl.) Erichsen.</title>
        <authorList>
            <person name="Allen J.L."/>
            <person name="Pfeffer B."/>
        </authorList>
    </citation>
    <scope>NUCLEOTIDE SEQUENCE</scope>
    <source>
        <strain evidence="2">Allen 5258</strain>
    </source>
</reference>
<dbReference type="AlphaFoldDB" id="A0AAD9Z9N4"/>
<evidence type="ECO:0000256" key="1">
    <source>
        <dbReference type="SAM" id="MobiDB-lite"/>
    </source>
</evidence>
<evidence type="ECO:0000313" key="2">
    <source>
        <dbReference type="EMBL" id="KAK3173583.1"/>
    </source>
</evidence>
<sequence length="381" mass="37573">MKSAALYVTATSMSTESDKGPPTSMTTLHEAATTLPESGLSSSSNGLLLAPAATSQVAPAGVQTAASAGGREGKSSSETDPLSAATTSSNSQDFPVIETPAIEHSSPTKAITTVPSPVTTLTANPQDSQGLVEPSVEGSSAASKTGISIVLPAVVVQSTDAGGSHAATTLSEGRIKTPSSTTVLIDQPSTALPPIAIVAQTVTASSQSHYVIGDQTLTTGQPMTLGSDAAATRILLKTSSSQTVLVVGSSTSTPTTALTAAASFYVSPTPSISLPPLVIGTQTISANSQEKYIIGAQTLTPGGVITASGTTVSLASSPTQLVIGTTTEGLGWYIMGGLGAGSSTSASKTGAAFTGAAPGGSKGSLRLASLVVSLIALVVWL</sequence>
<comment type="caution">
    <text evidence="2">The sequence shown here is derived from an EMBL/GenBank/DDBJ whole genome shotgun (WGS) entry which is preliminary data.</text>
</comment>
<keyword evidence="3" id="KW-1185">Reference proteome</keyword>
<feature type="region of interest" description="Disordered" evidence="1">
    <location>
        <begin position="1"/>
        <end position="94"/>
    </location>
</feature>
<organism evidence="2 3">
    <name type="scientific">Lepraria neglecta</name>
    <dbReference type="NCBI Taxonomy" id="209136"/>
    <lineage>
        <taxon>Eukaryota</taxon>
        <taxon>Fungi</taxon>
        <taxon>Dikarya</taxon>
        <taxon>Ascomycota</taxon>
        <taxon>Pezizomycotina</taxon>
        <taxon>Lecanoromycetes</taxon>
        <taxon>OSLEUM clade</taxon>
        <taxon>Lecanoromycetidae</taxon>
        <taxon>Lecanorales</taxon>
        <taxon>Lecanorineae</taxon>
        <taxon>Stereocaulaceae</taxon>
        <taxon>Lepraria</taxon>
    </lineage>
</organism>
<name>A0AAD9Z9N4_9LECA</name>
<dbReference type="EMBL" id="JASNWA010000007">
    <property type="protein sequence ID" value="KAK3173583.1"/>
    <property type="molecule type" value="Genomic_DNA"/>
</dbReference>
<protein>
    <submittedName>
        <fullName evidence="2">Uncharacterized protein</fullName>
    </submittedName>
</protein>
<feature type="compositionally biased region" description="Polar residues" evidence="1">
    <location>
        <begin position="78"/>
        <end position="93"/>
    </location>
</feature>
<proteinExistence type="predicted"/>